<evidence type="ECO:0000256" key="1">
    <source>
        <dbReference type="ARBA" id="ARBA00001933"/>
    </source>
</evidence>
<proteinExistence type="inferred from homology"/>
<gene>
    <name evidence="8" type="ORF">MPAN_000280</name>
</gene>
<name>A0A7U9TJ53_9MOLU</name>
<dbReference type="AlphaFoldDB" id="A0A7U9TJ53"/>
<dbReference type="PANTHER" id="PTHR11879:SF22">
    <property type="entry name" value="ASPARTATE AMINOTRANSFERASE, MITOCHONDRIAL"/>
    <property type="match status" value="1"/>
</dbReference>
<dbReference type="Gene3D" id="3.40.640.10">
    <property type="entry name" value="Type I PLP-dependent aspartate aminotransferase-like (Major domain)"/>
    <property type="match status" value="1"/>
</dbReference>
<dbReference type="KEGG" id="manr:MPAN_000280"/>
<dbReference type="EMBL" id="AP024412">
    <property type="protein sequence ID" value="BCR35135.1"/>
    <property type="molecule type" value="Genomic_DNA"/>
</dbReference>
<dbReference type="SUPFAM" id="SSF53383">
    <property type="entry name" value="PLP-dependent transferases"/>
    <property type="match status" value="1"/>
</dbReference>
<keyword evidence="5" id="KW-0808">Transferase</keyword>
<accession>A0A7U9TJ53</accession>
<dbReference type="InterPro" id="IPR004839">
    <property type="entry name" value="Aminotransferase_I/II_large"/>
</dbReference>
<evidence type="ECO:0000256" key="6">
    <source>
        <dbReference type="ARBA" id="ARBA00022898"/>
    </source>
</evidence>
<evidence type="ECO:0000313" key="8">
    <source>
        <dbReference type="EMBL" id="BCR35135.1"/>
    </source>
</evidence>
<dbReference type="GO" id="GO:0030170">
    <property type="term" value="F:pyridoxal phosphate binding"/>
    <property type="evidence" value="ECO:0007669"/>
    <property type="project" value="InterPro"/>
</dbReference>
<dbReference type="Pfam" id="PF00155">
    <property type="entry name" value="Aminotran_1_2"/>
    <property type="match status" value="1"/>
</dbReference>
<keyword evidence="4 8" id="KW-0032">Aminotransferase</keyword>
<dbReference type="GO" id="GO:0008483">
    <property type="term" value="F:transaminase activity"/>
    <property type="evidence" value="ECO:0007669"/>
    <property type="project" value="UniProtKB-KW"/>
</dbReference>
<sequence>MAIDILQISKTALEAQKTNPDVINASIGMFFDETRHIGGMPSVSKALRELPDMSILPYPAVDGGKDFKDHVISWTFGQYEDQIRKEMYVDACATPGGSGAIASTFSVYTKPNDFVFVSNVRWQYDRFADRAKIKLFEHNMFDQGGFDLKSFDEQLGNLCKIQKQVVVIVNDPCHNPTGYTLSLDEFKAVIDILNKYHKNDIVFLYDVAYLEYTSEKDKRIKMLELLRLEEHVLTILAFSGSKTFGVYGLRLGAAIGLTKSKTKIDNFRPRFVNEARGSWSATPTISIELLNHFSKKENHADFLKELKGIKDIVQKRSELFISQANEIGLKTYPFRSGFYVIALTDKPMEVFEKLTEKGIYVVPMENGIRIALCSISLKEIDGLPQKIKTLID</sequence>
<evidence type="ECO:0000259" key="7">
    <source>
        <dbReference type="Pfam" id="PF00155"/>
    </source>
</evidence>
<evidence type="ECO:0000256" key="3">
    <source>
        <dbReference type="ARBA" id="ARBA00011738"/>
    </source>
</evidence>
<feature type="domain" description="Aminotransferase class I/classII large" evidence="7">
    <location>
        <begin position="21"/>
        <end position="383"/>
    </location>
</feature>
<dbReference type="GO" id="GO:0042802">
    <property type="term" value="F:identical protein binding"/>
    <property type="evidence" value="ECO:0007669"/>
    <property type="project" value="TreeGrafter"/>
</dbReference>
<evidence type="ECO:0000256" key="5">
    <source>
        <dbReference type="ARBA" id="ARBA00022679"/>
    </source>
</evidence>
<evidence type="ECO:0000256" key="4">
    <source>
        <dbReference type="ARBA" id="ARBA00022576"/>
    </source>
</evidence>
<evidence type="ECO:0000256" key="2">
    <source>
        <dbReference type="ARBA" id="ARBA00007441"/>
    </source>
</evidence>
<dbReference type="InterPro" id="IPR015421">
    <property type="entry name" value="PyrdxlP-dep_Trfase_major"/>
</dbReference>
<dbReference type="Gene3D" id="3.90.1150.10">
    <property type="entry name" value="Aspartate Aminotransferase, domain 1"/>
    <property type="match status" value="1"/>
</dbReference>
<keyword evidence="6" id="KW-0663">Pyridoxal phosphate</keyword>
<protein>
    <submittedName>
        <fullName evidence="8">Aminotransferase</fullName>
    </submittedName>
</protein>
<dbReference type="PANTHER" id="PTHR11879">
    <property type="entry name" value="ASPARTATE AMINOTRANSFERASE"/>
    <property type="match status" value="1"/>
</dbReference>
<dbReference type="InterPro" id="IPR000796">
    <property type="entry name" value="Asp_trans"/>
</dbReference>
<dbReference type="CDD" id="cd00609">
    <property type="entry name" value="AAT_like"/>
    <property type="match status" value="1"/>
</dbReference>
<dbReference type="GO" id="GO:0006520">
    <property type="term" value="P:amino acid metabolic process"/>
    <property type="evidence" value="ECO:0007669"/>
    <property type="project" value="InterPro"/>
</dbReference>
<dbReference type="RefSeq" id="WP_176239011.1">
    <property type="nucleotide sequence ID" value="NZ_AP024412.1"/>
</dbReference>
<comment type="subunit">
    <text evidence="3">Homodimer.</text>
</comment>
<reference evidence="8" key="1">
    <citation type="submission" date="2021-01" db="EMBL/GenBank/DDBJ databases">
        <title>Draft genome sequence of Acholeplasmataceae bacterium strain Mahy22.</title>
        <authorList>
            <person name="Watanabe M."/>
            <person name="Kojima H."/>
            <person name="Fukui M."/>
        </authorList>
    </citation>
    <scope>NUCLEOTIDE SEQUENCE</scope>
    <source>
        <strain evidence="8">Mahy22</strain>
    </source>
</reference>
<keyword evidence="9" id="KW-1185">Reference proteome</keyword>
<dbReference type="InterPro" id="IPR015422">
    <property type="entry name" value="PyrdxlP-dep_Trfase_small"/>
</dbReference>
<evidence type="ECO:0000313" key="9">
    <source>
        <dbReference type="Proteomes" id="UP000620133"/>
    </source>
</evidence>
<dbReference type="Proteomes" id="UP000620133">
    <property type="component" value="Chromosome"/>
</dbReference>
<comment type="similarity">
    <text evidence="2">Belongs to the class-I pyridoxal-phosphate-dependent aminotransferase family.</text>
</comment>
<dbReference type="InterPro" id="IPR015424">
    <property type="entry name" value="PyrdxlP-dep_Trfase"/>
</dbReference>
<comment type="cofactor">
    <cofactor evidence="1">
        <name>pyridoxal 5'-phosphate</name>
        <dbReference type="ChEBI" id="CHEBI:597326"/>
    </cofactor>
</comment>
<organism evidence="8 9">
    <name type="scientific">Mariniplasma anaerobium</name>
    <dbReference type="NCBI Taxonomy" id="2735436"/>
    <lineage>
        <taxon>Bacteria</taxon>
        <taxon>Bacillati</taxon>
        <taxon>Mycoplasmatota</taxon>
        <taxon>Mollicutes</taxon>
        <taxon>Acholeplasmatales</taxon>
        <taxon>Acholeplasmataceae</taxon>
        <taxon>Mariniplasma</taxon>
    </lineage>
</organism>